<gene>
    <name evidence="1" type="ORF">Golax_022837</name>
</gene>
<dbReference type="AlphaFoldDB" id="A0A7J9B0W8"/>
<dbReference type="EMBL" id="JABEZV010440148">
    <property type="protein sequence ID" value="MBA0729822.1"/>
    <property type="molecule type" value="Genomic_DNA"/>
</dbReference>
<sequence>MFGFLFTFRKWSVHISICFQKHSLRWKHTLKRIGQRMSLNIIGFLFFRTSVSKI</sequence>
<proteinExistence type="predicted"/>
<accession>A0A7J9B0W8</accession>
<dbReference type="Proteomes" id="UP000593574">
    <property type="component" value="Unassembled WGS sequence"/>
</dbReference>
<protein>
    <submittedName>
        <fullName evidence="1">Uncharacterized protein</fullName>
    </submittedName>
</protein>
<comment type="caution">
    <text evidence="1">The sequence shown here is derived from an EMBL/GenBank/DDBJ whole genome shotgun (WGS) entry which is preliminary data.</text>
</comment>
<evidence type="ECO:0000313" key="2">
    <source>
        <dbReference type="Proteomes" id="UP000593574"/>
    </source>
</evidence>
<name>A0A7J9B0W8_9ROSI</name>
<organism evidence="1 2">
    <name type="scientific">Gossypium laxum</name>
    <dbReference type="NCBI Taxonomy" id="34288"/>
    <lineage>
        <taxon>Eukaryota</taxon>
        <taxon>Viridiplantae</taxon>
        <taxon>Streptophyta</taxon>
        <taxon>Embryophyta</taxon>
        <taxon>Tracheophyta</taxon>
        <taxon>Spermatophyta</taxon>
        <taxon>Magnoliopsida</taxon>
        <taxon>eudicotyledons</taxon>
        <taxon>Gunneridae</taxon>
        <taxon>Pentapetalae</taxon>
        <taxon>rosids</taxon>
        <taxon>malvids</taxon>
        <taxon>Malvales</taxon>
        <taxon>Malvaceae</taxon>
        <taxon>Malvoideae</taxon>
        <taxon>Gossypium</taxon>
    </lineage>
</organism>
<keyword evidence="2" id="KW-1185">Reference proteome</keyword>
<reference evidence="1 2" key="1">
    <citation type="journal article" date="2019" name="Genome Biol. Evol.">
        <title>Insights into the evolution of the New World diploid cottons (Gossypium, subgenus Houzingenia) based on genome sequencing.</title>
        <authorList>
            <person name="Grover C.E."/>
            <person name="Arick M.A. 2nd"/>
            <person name="Thrash A."/>
            <person name="Conover J.L."/>
            <person name="Sanders W.S."/>
            <person name="Peterson D.G."/>
            <person name="Frelichowski J.E."/>
            <person name="Scheffler J.A."/>
            <person name="Scheffler B.E."/>
            <person name="Wendel J.F."/>
        </authorList>
    </citation>
    <scope>NUCLEOTIDE SEQUENCE [LARGE SCALE GENOMIC DNA]</scope>
    <source>
        <strain evidence="1">4</strain>
        <tissue evidence="1">Leaf</tissue>
    </source>
</reference>
<evidence type="ECO:0000313" key="1">
    <source>
        <dbReference type="EMBL" id="MBA0729822.1"/>
    </source>
</evidence>